<dbReference type="EMBL" id="JACHJE010000007">
    <property type="protein sequence ID" value="MBB5126931.1"/>
    <property type="molecule type" value="Genomic_DNA"/>
</dbReference>
<protein>
    <submittedName>
        <fullName evidence="1">Uncharacterized protein</fullName>
    </submittedName>
</protein>
<evidence type="ECO:0000313" key="2">
    <source>
        <dbReference type="Proteomes" id="UP000568022"/>
    </source>
</evidence>
<name>A0A7W8FB16_9ACTN</name>
<sequence length="33" mass="3682">MTFRQYDDGVTLPGDQNLFDGPLDRLKKIAEGA</sequence>
<comment type="caution">
    <text evidence="1">The sequence shown here is derived from an EMBL/GenBank/DDBJ whole genome shotgun (WGS) entry which is preliminary data.</text>
</comment>
<organism evidence="1 2">
    <name type="scientific">Streptomyces griseoloalbus</name>
    <dbReference type="NCBI Taxonomy" id="67303"/>
    <lineage>
        <taxon>Bacteria</taxon>
        <taxon>Bacillati</taxon>
        <taxon>Actinomycetota</taxon>
        <taxon>Actinomycetes</taxon>
        <taxon>Kitasatosporales</taxon>
        <taxon>Streptomycetaceae</taxon>
        <taxon>Streptomyces</taxon>
    </lineage>
</organism>
<proteinExistence type="predicted"/>
<gene>
    <name evidence="1" type="ORF">FHS32_003672</name>
</gene>
<dbReference type="AlphaFoldDB" id="A0A7W8FB16"/>
<reference evidence="1 2" key="1">
    <citation type="submission" date="2020-08" db="EMBL/GenBank/DDBJ databases">
        <title>Genomic Encyclopedia of Type Strains, Phase III (KMG-III): the genomes of soil and plant-associated and newly described type strains.</title>
        <authorList>
            <person name="Whitman W."/>
        </authorList>
    </citation>
    <scope>NUCLEOTIDE SEQUENCE [LARGE SCALE GENOMIC DNA]</scope>
    <source>
        <strain evidence="1 2">CECT 3226</strain>
    </source>
</reference>
<evidence type="ECO:0000313" key="1">
    <source>
        <dbReference type="EMBL" id="MBB5126931.1"/>
    </source>
</evidence>
<accession>A0A7W8FB16</accession>
<keyword evidence="2" id="KW-1185">Reference proteome</keyword>
<dbReference type="Proteomes" id="UP000568022">
    <property type="component" value="Unassembled WGS sequence"/>
</dbReference>